<dbReference type="GO" id="GO:0008239">
    <property type="term" value="F:dipeptidyl-peptidase activity"/>
    <property type="evidence" value="ECO:0007669"/>
    <property type="project" value="TreeGrafter"/>
</dbReference>
<accession>A0AAV2D491</accession>
<evidence type="ECO:0000313" key="8">
    <source>
        <dbReference type="Proteomes" id="UP001497516"/>
    </source>
</evidence>
<dbReference type="Proteomes" id="UP001497516">
    <property type="component" value="Chromosome 2"/>
</dbReference>
<dbReference type="Pfam" id="PF05577">
    <property type="entry name" value="Peptidase_S28"/>
    <property type="match status" value="1"/>
</dbReference>
<keyword evidence="8" id="KW-1185">Reference proteome</keyword>
<evidence type="ECO:0000256" key="3">
    <source>
        <dbReference type="ARBA" id="ARBA00022729"/>
    </source>
</evidence>
<keyword evidence="4" id="KW-0378">Hydrolase</keyword>
<dbReference type="FunFam" id="1.20.120.980:FF:000006">
    <property type="entry name" value="Serine carboxypeptidase S28 family protein"/>
    <property type="match status" value="1"/>
</dbReference>
<proteinExistence type="inferred from homology"/>
<organism evidence="7 8">
    <name type="scientific">Linum trigynum</name>
    <dbReference type="NCBI Taxonomy" id="586398"/>
    <lineage>
        <taxon>Eukaryota</taxon>
        <taxon>Viridiplantae</taxon>
        <taxon>Streptophyta</taxon>
        <taxon>Embryophyta</taxon>
        <taxon>Tracheophyta</taxon>
        <taxon>Spermatophyta</taxon>
        <taxon>Magnoliopsida</taxon>
        <taxon>eudicotyledons</taxon>
        <taxon>Gunneridae</taxon>
        <taxon>Pentapetalae</taxon>
        <taxon>rosids</taxon>
        <taxon>fabids</taxon>
        <taxon>Malpighiales</taxon>
        <taxon>Linaceae</taxon>
        <taxon>Linum</taxon>
    </lineage>
</organism>
<evidence type="ECO:0000256" key="5">
    <source>
        <dbReference type="ARBA" id="ARBA00023180"/>
    </source>
</evidence>
<evidence type="ECO:0000256" key="1">
    <source>
        <dbReference type="ARBA" id="ARBA00011079"/>
    </source>
</evidence>
<keyword evidence="3" id="KW-0732">Signal</keyword>
<comment type="similarity">
    <text evidence="1">Belongs to the peptidase S28 family.</text>
</comment>
<reference evidence="7 8" key="1">
    <citation type="submission" date="2024-04" db="EMBL/GenBank/DDBJ databases">
        <authorList>
            <person name="Fracassetti M."/>
        </authorList>
    </citation>
    <scope>NUCLEOTIDE SEQUENCE [LARGE SCALE GENOMIC DNA]</scope>
</reference>
<keyword evidence="5" id="KW-0325">Glycoprotein</keyword>
<dbReference type="InterPro" id="IPR008758">
    <property type="entry name" value="Peptidase_S28"/>
</dbReference>
<dbReference type="PANTHER" id="PTHR11010:SF110">
    <property type="entry name" value="PROLYLCARBOXYPEPTIDASE-LIKE PROTEIN-RELATED"/>
    <property type="match status" value="1"/>
</dbReference>
<dbReference type="GO" id="GO:0070008">
    <property type="term" value="F:serine-type exopeptidase activity"/>
    <property type="evidence" value="ECO:0007669"/>
    <property type="project" value="InterPro"/>
</dbReference>
<dbReference type="EMBL" id="OZ034815">
    <property type="protein sequence ID" value="CAL1366989.1"/>
    <property type="molecule type" value="Genomic_DNA"/>
</dbReference>
<dbReference type="SUPFAM" id="SSF53474">
    <property type="entry name" value="alpha/beta-Hydrolases"/>
    <property type="match status" value="1"/>
</dbReference>
<dbReference type="Gene3D" id="3.40.50.1820">
    <property type="entry name" value="alpha/beta hydrolase"/>
    <property type="match status" value="1"/>
</dbReference>
<dbReference type="AlphaFoldDB" id="A0AAV2D491"/>
<evidence type="ECO:0000313" key="7">
    <source>
        <dbReference type="EMBL" id="CAL1366989.1"/>
    </source>
</evidence>
<keyword evidence="2" id="KW-0645">Protease</keyword>
<evidence type="ECO:0000256" key="6">
    <source>
        <dbReference type="SAM" id="MobiDB-lite"/>
    </source>
</evidence>
<protein>
    <recommendedName>
        <fullName evidence="9">Lysosomal Pro-X carboxypeptidase</fullName>
    </recommendedName>
</protein>
<evidence type="ECO:0000256" key="4">
    <source>
        <dbReference type="ARBA" id="ARBA00022801"/>
    </source>
</evidence>
<dbReference type="InterPro" id="IPR029058">
    <property type="entry name" value="AB_hydrolase_fold"/>
</dbReference>
<dbReference type="InterPro" id="IPR042269">
    <property type="entry name" value="Ser_carbopepase_S28_SKS"/>
</dbReference>
<evidence type="ECO:0000256" key="2">
    <source>
        <dbReference type="ARBA" id="ARBA00022670"/>
    </source>
</evidence>
<feature type="region of interest" description="Disordered" evidence="6">
    <location>
        <begin position="61"/>
        <end position="83"/>
    </location>
</feature>
<dbReference type="GO" id="GO:0006508">
    <property type="term" value="P:proteolysis"/>
    <property type="evidence" value="ECO:0007669"/>
    <property type="project" value="UniProtKB-KW"/>
</dbReference>
<dbReference type="Gene3D" id="1.20.120.980">
    <property type="entry name" value="Serine carboxypeptidase S28, SKS domain"/>
    <property type="match status" value="1"/>
</dbReference>
<dbReference type="PANTHER" id="PTHR11010">
    <property type="entry name" value="PROTEASE S28 PRO-X CARBOXYPEPTIDASE-RELATED"/>
    <property type="match status" value="1"/>
</dbReference>
<gene>
    <name evidence="7" type="ORF">LTRI10_LOCUS10892</name>
</gene>
<evidence type="ECO:0008006" key="9">
    <source>
        <dbReference type="Google" id="ProtNLM"/>
    </source>
</evidence>
<name>A0AAV2D491_9ROSI</name>
<sequence length="543" mass="60381">MPDLRTLMNHCHKNNQRAIIAHNMKTLSQPTFLILSLLSLLLLLFLLAQFPPPAQAKFSRLGVHRKRSPNQARRQPAAAAAGDDDDIESDFVTFYYNQTLDHFNYRPESYTTFRQRYILNVKHWGGGATTNAPILVYFGLEGRIEHALENIGFLTENAPHFKALLLYIEHRYYGESVPFGSWEKASRNAASLGYLTSAQAMADYAAVILHVKRTYSAGNSPVIVVGGSYGGMLASWFRLKYPHIALGALASSAPILYFDGVKPGGGYYSIVSKDFKEASESCYETIRKSWVEIERVAASKPNGLSVLSKKFKTCSRLRRTFDLKDYLDSLYSEAAQYNEPPDYPVGIVCSAIDGAPNDDVLGQIFAGVVAYMGDSSCYDVASDSAPPTPSASAWSWQMCSELVFPIGHDDDGDGTMFPPEPFDLKSFTKSCRSRFGIVPRTHWVTTFYGGHDLKLALHRFASNIIFSNGLRDPYSSGGVLENISDSIIAVSTINGSHSLDILTSMPSDPDWLINQRKTELEIIGRWLSKYYIDLVQFKLLPSS</sequence>